<organism evidence="3 4">
    <name type="scientific">Cinnamomum micranthum f. kanehirae</name>
    <dbReference type="NCBI Taxonomy" id="337451"/>
    <lineage>
        <taxon>Eukaryota</taxon>
        <taxon>Viridiplantae</taxon>
        <taxon>Streptophyta</taxon>
        <taxon>Embryophyta</taxon>
        <taxon>Tracheophyta</taxon>
        <taxon>Spermatophyta</taxon>
        <taxon>Magnoliopsida</taxon>
        <taxon>Magnoliidae</taxon>
        <taxon>Laurales</taxon>
        <taxon>Lauraceae</taxon>
        <taxon>Cinnamomum</taxon>
    </lineage>
</organism>
<proteinExistence type="predicted"/>
<evidence type="ECO:0000313" key="4">
    <source>
        <dbReference type="Proteomes" id="UP000283530"/>
    </source>
</evidence>
<dbReference type="PANTHER" id="PTHR36408:SF1">
    <property type="entry name" value="TRANSMEMBRANE PROTEIN"/>
    <property type="match status" value="1"/>
</dbReference>
<evidence type="ECO:0000313" key="3">
    <source>
        <dbReference type="EMBL" id="RWR92440.1"/>
    </source>
</evidence>
<feature type="transmembrane region" description="Helical" evidence="2">
    <location>
        <begin position="92"/>
        <end position="119"/>
    </location>
</feature>
<keyword evidence="2" id="KW-0472">Membrane</keyword>
<keyword evidence="2" id="KW-1133">Transmembrane helix</keyword>
<gene>
    <name evidence="3" type="ORF">CKAN_02165200</name>
</gene>
<keyword evidence="2" id="KW-0812">Transmembrane</keyword>
<reference evidence="3 4" key="1">
    <citation type="journal article" date="2019" name="Nat. Plants">
        <title>Stout camphor tree genome fills gaps in understanding of flowering plant genome evolution.</title>
        <authorList>
            <person name="Chaw S.M."/>
            <person name="Liu Y.C."/>
            <person name="Wu Y.W."/>
            <person name="Wang H.Y."/>
            <person name="Lin C.I."/>
            <person name="Wu C.S."/>
            <person name="Ke H.M."/>
            <person name="Chang L.Y."/>
            <person name="Hsu C.Y."/>
            <person name="Yang H.T."/>
            <person name="Sudianto E."/>
            <person name="Hsu M.H."/>
            <person name="Wu K.P."/>
            <person name="Wang L.N."/>
            <person name="Leebens-Mack J.H."/>
            <person name="Tsai I.J."/>
        </authorList>
    </citation>
    <scope>NUCLEOTIDE SEQUENCE [LARGE SCALE GENOMIC DNA]</scope>
    <source>
        <strain evidence="4">cv. Chaw 1501</strain>
        <tissue evidence="3">Young leaves</tissue>
    </source>
</reference>
<dbReference type="GO" id="GO:0009941">
    <property type="term" value="C:chloroplast envelope"/>
    <property type="evidence" value="ECO:0007669"/>
    <property type="project" value="TreeGrafter"/>
</dbReference>
<sequence length="330" mass="37656">MSVAVQNLITNSRSYLFHSINANRNRWKSHLTVSSSLPYQKLQSFVTILQRGSPNWEFRSVKASRWGIRAFQSGDGSDGSHRREWKLDGFNLDAILSVAEVLCIAPSVVFSIGCALNWVLLVSQKWFQVSLVNSFLVWQHVLLVGAVGIGALIRRRQWRRIYMDSSSTFGGDTSLNLVERVEKLEEDLQSSVTIIRVLLRQLEKLGIRFRVSRRTLKEPIAETAALAQKNSEATRALAMQEEILEKELGEIQKVLLAMQEQQQKQLDLIVAVGKSGKLIDSQRDPITEVQTVEMQNSVPKKEQVEMQNSVPKKQQVKQMEFRTERHRSQQ</sequence>
<evidence type="ECO:0008006" key="5">
    <source>
        <dbReference type="Google" id="ProtNLM"/>
    </source>
</evidence>
<name>A0A3S3N502_9MAGN</name>
<evidence type="ECO:0000256" key="1">
    <source>
        <dbReference type="SAM" id="MobiDB-lite"/>
    </source>
</evidence>
<feature type="compositionally biased region" description="Basic and acidic residues" evidence="1">
    <location>
        <begin position="319"/>
        <end position="330"/>
    </location>
</feature>
<dbReference type="Proteomes" id="UP000283530">
    <property type="component" value="Unassembled WGS sequence"/>
</dbReference>
<protein>
    <recommendedName>
        <fullName evidence="5">Transmembrane protein</fullName>
    </recommendedName>
</protein>
<evidence type="ECO:0000256" key="2">
    <source>
        <dbReference type="SAM" id="Phobius"/>
    </source>
</evidence>
<dbReference type="EMBL" id="QPKB01000009">
    <property type="protein sequence ID" value="RWR92440.1"/>
    <property type="molecule type" value="Genomic_DNA"/>
</dbReference>
<feature type="region of interest" description="Disordered" evidence="1">
    <location>
        <begin position="290"/>
        <end position="330"/>
    </location>
</feature>
<comment type="caution">
    <text evidence="3">The sequence shown here is derived from an EMBL/GenBank/DDBJ whole genome shotgun (WGS) entry which is preliminary data.</text>
</comment>
<feature type="transmembrane region" description="Helical" evidence="2">
    <location>
        <begin position="131"/>
        <end position="153"/>
    </location>
</feature>
<dbReference type="AlphaFoldDB" id="A0A3S3N502"/>
<dbReference type="OrthoDB" id="2020732at2759"/>
<keyword evidence="4" id="KW-1185">Reference proteome</keyword>
<dbReference type="PANTHER" id="PTHR36408">
    <property type="entry name" value="TRANSMEMBRANE PROTEIN"/>
    <property type="match status" value="1"/>
</dbReference>
<accession>A0A3S3N502</accession>